<name>A0A7D7JET2_9HEMI</name>
<keyword evidence="10 12" id="KW-0496">Mitochondrion</keyword>
<evidence type="ECO:0000256" key="9">
    <source>
        <dbReference type="ARBA" id="ARBA00023065"/>
    </source>
</evidence>
<evidence type="ECO:0000256" key="5">
    <source>
        <dbReference type="ARBA" id="ARBA00022547"/>
    </source>
</evidence>
<evidence type="ECO:0000256" key="12">
    <source>
        <dbReference type="RuleBase" id="RU003661"/>
    </source>
</evidence>
<dbReference type="RefSeq" id="YP_009919192.1">
    <property type="nucleotide sequence ID" value="NC_050329.1"/>
</dbReference>
<dbReference type="GO" id="GO:0015078">
    <property type="term" value="F:proton transmembrane transporter activity"/>
    <property type="evidence" value="ECO:0007669"/>
    <property type="project" value="InterPro"/>
</dbReference>
<keyword evidence="4 12" id="KW-0813">Transport</keyword>
<evidence type="ECO:0000256" key="13">
    <source>
        <dbReference type="SAM" id="Phobius"/>
    </source>
</evidence>
<dbReference type="InterPro" id="IPR001421">
    <property type="entry name" value="ATP8_metazoa"/>
</dbReference>
<comment type="subcellular location">
    <subcellularLocation>
        <location evidence="1 12">Mitochondrion membrane</location>
        <topology evidence="1 12">Single-pass membrane protein</topology>
    </subcellularLocation>
</comment>
<organism evidence="14">
    <name type="scientific">Triatoma sanguisuga</name>
    <name type="common">bloodsucking conenose</name>
    <dbReference type="NCBI Taxonomy" id="72494"/>
    <lineage>
        <taxon>Eukaryota</taxon>
        <taxon>Metazoa</taxon>
        <taxon>Ecdysozoa</taxon>
        <taxon>Arthropoda</taxon>
        <taxon>Hexapoda</taxon>
        <taxon>Insecta</taxon>
        <taxon>Pterygota</taxon>
        <taxon>Neoptera</taxon>
        <taxon>Paraneoptera</taxon>
        <taxon>Hemiptera</taxon>
        <taxon>Heteroptera</taxon>
        <taxon>Panheteroptera</taxon>
        <taxon>Cimicomorpha</taxon>
        <taxon>Reduviidae</taxon>
        <taxon>Triatominae</taxon>
        <taxon>Triatoma</taxon>
    </lineage>
</organism>
<geneLocation type="mitochondrion" evidence="14"/>
<dbReference type="Pfam" id="PF00895">
    <property type="entry name" value="ATP-synt_8"/>
    <property type="match status" value="1"/>
</dbReference>
<evidence type="ECO:0000256" key="4">
    <source>
        <dbReference type="ARBA" id="ARBA00022448"/>
    </source>
</evidence>
<comment type="similarity">
    <text evidence="2 12">Belongs to the ATPase protein 8 family.</text>
</comment>
<keyword evidence="11 13" id="KW-0472">Membrane</keyword>
<reference evidence="14" key="1">
    <citation type="journal article" date="2020" name="Infect. Genet. Evol.">
        <title>Phylogeny of the North-Central American clade of blood-sucking reduviid bugs of the tribe Triatomini (Hemiptera: Triatominae) based on the mitochondrial genome.</title>
        <authorList>
            <person name="Aguilera-Uribe M."/>
            <person name="Meza-Lazaro R.N."/>
            <person name="Kieran T.J."/>
            <person name="Ibarra-Cerdena C.N."/>
            <person name="Zaldivar-Riveron A."/>
        </authorList>
    </citation>
    <scope>NUCLEOTIDE SEQUENCE</scope>
</reference>
<evidence type="ECO:0000256" key="7">
    <source>
        <dbReference type="ARBA" id="ARBA00022781"/>
    </source>
</evidence>
<evidence type="ECO:0000256" key="2">
    <source>
        <dbReference type="ARBA" id="ARBA00008892"/>
    </source>
</evidence>
<keyword evidence="7 12" id="KW-0375">Hydrogen ion transport</keyword>
<feature type="transmembrane region" description="Helical" evidence="13">
    <location>
        <begin position="6"/>
        <end position="29"/>
    </location>
</feature>
<keyword evidence="8 13" id="KW-1133">Transmembrane helix</keyword>
<keyword evidence="6 12" id="KW-0812">Transmembrane</keyword>
<dbReference type="GO" id="GO:0031966">
    <property type="term" value="C:mitochondrial membrane"/>
    <property type="evidence" value="ECO:0007669"/>
    <property type="project" value="UniProtKB-SubCell"/>
</dbReference>
<evidence type="ECO:0000256" key="10">
    <source>
        <dbReference type="ARBA" id="ARBA00023128"/>
    </source>
</evidence>
<accession>A0A7D7JET2</accession>
<gene>
    <name evidence="14" type="primary">ATP8</name>
</gene>
<dbReference type="CTD" id="4509"/>
<keyword evidence="9 12" id="KW-0406">Ion transport</keyword>
<evidence type="ECO:0000256" key="11">
    <source>
        <dbReference type="ARBA" id="ARBA00023136"/>
    </source>
</evidence>
<dbReference type="GO" id="GO:0045259">
    <property type="term" value="C:proton-transporting ATP synthase complex"/>
    <property type="evidence" value="ECO:0007669"/>
    <property type="project" value="UniProtKB-KW"/>
</dbReference>
<dbReference type="GO" id="GO:0015986">
    <property type="term" value="P:proton motive force-driven ATP synthesis"/>
    <property type="evidence" value="ECO:0007669"/>
    <property type="project" value="InterPro"/>
</dbReference>
<evidence type="ECO:0000256" key="1">
    <source>
        <dbReference type="ARBA" id="ARBA00004304"/>
    </source>
</evidence>
<evidence type="ECO:0000256" key="6">
    <source>
        <dbReference type="ARBA" id="ARBA00022692"/>
    </source>
</evidence>
<evidence type="ECO:0000256" key="8">
    <source>
        <dbReference type="ARBA" id="ARBA00022989"/>
    </source>
</evidence>
<evidence type="ECO:0000256" key="3">
    <source>
        <dbReference type="ARBA" id="ARBA00011291"/>
    </source>
</evidence>
<comment type="subunit">
    <text evidence="3">F-type ATPases have 2 components, CF(1) - the catalytic core - and CF(0) - the membrane proton channel.</text>
</comment>
<sequence>MPQMAPAWWTVLYIMFILSFLIVCFLLYYHMYSTPVIALKNESTQPKVNWKW</sequence>
<evidence type="ECO:0000313" key="14">
    <source>
        <dbReference type="EMBL" id="QMP96836.1"/>
    </source>
</evidence>
<dbReference type="AlphaFoldDB" id="A0A7D7JET2"/>
<protein>
    <recommendedName>
        <fullName evidence="12">ATP synthase complex subunit 8</fullName>
    </recommendedName>
</protein>
<dbReference type="EMBL" id="MT556653">
    <property type="protein sequence ID" value="QMP96836.1"/>
    <property type="molecule type" value="Genomic_DNA"/>
</dbReference>
<proteinExistence type="inferred from homology"/>
<dbReference type="GeneID" id="58917143"/>
<keyword evidence="5 12" id="KW-0138">CF(0)</keyword>